<dbReference type="OrthoDB" id="2411776at2"/>
<evidence type="ECO:0000313" key="2">
    <source>
        <dbReference type="EMBL" id="SUM56901.1"/>
    </source>
</evidence>
<sequence>MKNVLKTVAKAYMISGDMNGYNGIKKNKDRKTYKASNDDRYRVAEDWTNIGVDIQNALDFYSRR</sequence>
<evidence type="ECO:0000313" key="3">
    <source>
        <dbReference type="Proteomes" id="UP000032366"/>
    </source>
</evidence>
<dbReference type="EMBL" id="JXWY01000039">
    <property type="protein sequence ID" value="KIX90640.1"/>
    <property type="molecule type" value="Genomic_DNA"/>
</dbReference>
<reference evidence="2 4" key="2">
    <citation type="submission" date="2018-06" db="EMBL/GenBank/DDBJ databases">
        <authorList>
            <consortium name="Pathogen Informatics"/>
            <person name="Doyle S."/>
        </authorList>
    </citation>
    <scope>NUCLEOTIDE SEQUENCE [LARGE SCALE GENOMIC DNA]</scope>
    <source>
        <strain evidence="2 4">NCTC13832</strain>
    </source>
</reference>
<protein>
    <submittedName>
        <fullName evidence="2">Uncharacterized protein</fullName>
    </submittedName>
</protein>
<organism evidence="2 4">
    <name type="scientific">Staphylococcus microti</name>
    <dbReference type="NCBI Taxonomy" id="569857"/>
    <lineage>
        <taxon>Bacteria</taxon>
        <taxon>Bacillati</taxon>
        <taxon>Bacillota</taxon>
        <taxon>Bacilli</taxon>
        <taxon>Bacillales</taxon>
        <taxon>Staphylococcaceae</taxon>
        <taxon>Staphylococcus</taxon>
    </lineage>
</organism>
<dbReference type="Proteomes" id="UP000032366">
    <property type="component" value="Unassembled WGS sequence"/>
</dbReference>
<evidence type="ECO:0000313" key="4">
    <source>
        <dbReference type="Proteomes" id="UP000254100"/>
    </source>
</evidence>
<gene>
    <name evidence="2" type="ORF">NCTC13832_00564</name>
    <name evidence="1" type="ORF">TP70_06890</name>
</gene>
<dbReference type="EMBL" id="UHDT01000001">
    <property type="protein sequence ID" value="SUM56901.1"/>
    <property type="molecule type" value="Genomic_DNA"/>
</dbReference>
<dbReference type="AlphaFoldDB" id="A0A0D6XQC5"/>
<proteinExistence type="predicted"/>
<name>A0A0D6XQC5_9STAP</name>
<reference evidence="1 3" key="1">
    <citation type="submission" date="2015-01" db="EMBL/GenBank/DDBJ databases">
        <authorList>
            <person name="Guo J."/>
        </authorList>
    </citation>
    <scope>NUCLEOTIDE SEQUENCE [LARGE SCALE GENOMIC DNA]</scope>
    <source>
        <strain evidence="1 3">DSM 22147</strain>
    </source>
</reference>
<dbReference type="RefSeq" id="WP_044360556.1">
    <property type="nucleotide sequence ID" value="NZ_JXWY01000039.1"/>
</dbReference>
<evidence type="ECO:0000313" key="1">
    <source>
        <dbReference type="EMBL" id="KIX90640.1"/>
    </source>
</evidence>
<dbReference type="STRING" id="569857.TP70_06890"/>
<dbReference type="Proteomes" id="UP000254100">
    <property type="component" value="Unassembled WGS sequence"/>
</dbReference>
<keyword evidence="3" id="KW-1185">Reference proteome</keyword>
<accession>A0A0D6XQC5</accession>